<dbReference type="SUPFAM" id="SSF53383">
    <property type="entry name" value="PLP-dependent transferases"/>
    <property type="match status" value="1"/>
</dbReference>
<dbReference type="InterPro" id="IPR015422">
    <property type="entry name" value="PyrdxlP-dep_Trfase_small"/>
</dbReference>
<evidence type="ECO:0000256" key="2">
    <source>
        <dbReference type="RuleBase" id="RU004508"/>
    </source>
</evidence>
<dbReference type="CDD" id="cd00616">
    <property type="entry name" value="AHBA_syn"/>
    <property type="match status" value="1"/>
</dbReference>
<evidence type="ECO:0000313" key="4">
    <source>
        <dbReference type="Proteomes" id="UP001595812"/>
    </source>
</evidence>
<dbReference type="RefSeq" id="WP_386096830.1">
    <property type="nucleotide sequence ID" value="NZ_JBHSAT010000004.1"/>
</dbReference>
<dbReference type="GO" id="GO:0008483">
    <property type="term" value="F:transaminase activity"/>
    <property type="evidence" value="ECO:0007669"/>
    <property type="project" value="UniProtKB-KW"/>
</dbReference>
<dbReference type="Pfam" id="PF01041">
    <property type="entry name" value="DegT_DnrJ_EryC1"/>
    <property type="match status" value="1"/>
</dbReference>
<dbReference type="InterPro" id="IPR015424">
    <property type="entry name" value="PyrdxlP-dep_Trfase"/>
</dbReference>
<gene>
    <name evidence="3" type="ORF">ACFOSX_02895</name>
</gene>
<dbReference type="Gene3D" id="3.40.640.10">
    <property type="entry name" value="Type I PLP-dependent aspartate aminotransferase-like (Major domain)"/>
    <property type="match status" value="1"/>
</dbReference>
<proteinExistence type="inferred from homology"/>
<dbReference type="PANTHER" id="PTHR30244:SF34">
    <property type="entry name" value="DTDP-4-AMINO-4,6-DIDEOXYGALACTOSE TRANSAMINASE"/>
    <property type="match status" value="1"/>
</dbReference>
<organism evidence="3 4">
    <name type="scientific">Winogradskyella maritima</name>
    <dbReference type="NCBI Taxonomy" id="1517766"/>
    <lineage>
        <taxon>Bacteria</taxon>
        <taxon>Pseudomonadati</taxon>
        <taxon>Bacteroidota</taxon>
        <taxon>Flavobacteriia</taxon>
        <taxon>Flavobacteriales</taxon>
        <taxon>Flavobacteriaceae</taxon>
        <taxon>Winogradskyella</taxon>
    </lineage>
</organism>
<accession>A0ABV8AE66</accession>
<keyword evidence="4" id="KW-1185">Reference proteome</keyword>
<dbReference type="InterPro" id="IPR000653">
    <property type="entry name" value="DegT/StrS_aminotransferase"/>
</dbReference>
<dbReference type="Gene3D" id="3.90.1150.10">
    <property type="entry name" value="Aspartate Aminotransferase, domain 1"/>
    <property type="match status" value="1"/>
</dbReference>
<reference evidence="4" key="1">
    <citation type="journal article" date="2019" name="Int. J. Syst. Evol. Microbiol.">
        <title>The Global Catalogue of Microorganisms (GCM) 10K type strain sequencing project: providing services to taxonomists for standard genome sequencing and annotation.</title>
        <authorList>
            <consortium name="The Broad Institute Genomics Platform"/>
            <consortium name="The Broad Institute Genome Sequencing Center for Infectious Disease"/>
            <person name="Wu L."/>
            <person name="Ma J."/>
        </authorList>
    </citation>
    <scope>NUCLEOTIDE SEQUENCE [LARGE SCALE GENOMIC DNA]</scope>
    <source>
        <strain evidence="4">CECT 8979</strain>
    </source>
</reference>
<keyword evidence="3" id="KW-0032">Aminotransferase</keyword>
<dbReference type="InterPro" id="IPR015421">
    <property type="entry name" value="PyrdxlP-dep_Trfase_major"/>
</dbReference>
<dbReference type="PANTHER" id="PTHR30244">
    <property type="entry name" value="TRANSAMINASE"/>
    <property type="match status" value="1"/>
</dbReference>
<evidence type="ECO:0000313" key="3">
    <source>
        <dbReference type="EMBL" id="MFC3876168.1"/>
    </source>
</evidence>
<keyword evidence="2" id="KW-0663">Pyridoxal phosphate</keyword>
<protein>
    <submittedName>
        <fullName evidence="3">DegT/DnrJ/EryC1/StrS family aminotransferase</fullName>
    </submittedName>
</protein>
<comment type="similarity">
    <text evidence="1 2">Belongs to the DegT/DnrJ/EryC1 family.</text>
</comment>
<comment type="caution">
    <text evidence="3">The sequence shown here is derived from an EMBL/GenBank/DDBJ whole genome shotgun (WGS) entry which is preliminary data.</text>
</comment>
<evidence type="ECO:0000256" key="1">
    <source>
        <dbReference type="ARBA" id="ARBA00037999"/>
    </source>
</evidence>
<sequence>MNQKPKSNIKLSPSFVSKLELDAVDMALASNELSYYGTYITELETRFRAYFNNKHVVLTNSGTSAIHLALIMAGVEKGDEVLCQSFTFAASAFPITYCGATPVFVGSEKQSWNMCPSTLEQAIENRIKYCKKPKAIVVVHSYGMPCNMESIKQIALKYRIPIIEDAAEALGSKVNKIACGVHGDFGIVSFNTNKIITAASGGLIVCKTEDQKRRIVRLATQAKDETIYYQHSETGYNYKMNNLNAAILNVQFQSLEDRLSRKKNIHNFYSDLFGRFKGISVQKEYSENIRSNFWLNCIVVDNMELKKCLEKQFSEAHVETKSLWNPMHLQPVFAGAQYFGNRYEEELFKKGLCLPSGSNLTDDDLYRIQVAVESAMSTF</sequence>
<name>A0ABV8AE66_9FLAO</name>
<dbReference type="EMBL" id="JBHSAT010000004">
    <property type="protein sequence ID" value="MFC3876168.1"/>
    <property type="molecule type" value="Genomic_DNA"/>
</dbReference>
<dbReference type="PIRSF" id="PIRSF000390">
    <property type="entry name" value="PLP_StrS"/>
    <property type="match status" value="1"/>
</dbReference>
<dbReference type="Proteomes" id="UP001595812">
    <property type="component" value="Unassembled WGS sequence"/>
</dbReference>
<keyword evidence="3" id="KW-0808">Transferase</keyword>